<evidence type="ECO:0000256" key="8">
    <source>
        <dbReference type="ARBA" id="ARBA00049244"/>
    </source>
</evidence>
<dbReference type="Pfam" id="PF21694">
    <property type="entry name" value="DNA_pol3_delta_C"/>
    <property type="match status" value="1"/>
</dbReference>
<evidence type="ECO:0000313" key="11">
    <source>
        <dbReference type="EMBL" id="MFC7748561.1"/>
    </source>
</evidence>
<keyword evidence="5" id="KW-0235">DNA replication</keyword>
<dbReference type="PANTHER" id="PTHR34388">
    <property type="entry name" value="DNA POLYMERASE III SUBUNIT DELTA"/>
    <property type="match status" value="1"/>
</dbReference>
<dbReference type="InterPro" id="IPR008921">
    <property type="entry name" value="DNA_pol3_clamp-load_cplx_C"/>
</dbReference>
<evidence type="ECO:0000313" key="12">
    <source>
        <dbReference type="Proteomes" id="UP001596528"/>
    </source>
</evidence>
<dbReference type="InterPro" id="IPR010372">
    <property type="entry name" value="DNA_pol3_delta_N"/>
</dbReference>
<keyword evidence="3 11" id="KW-0808">Transferase</keyword>
<dbReference type="SUPFAM" id="SSF52540">
    <property type="entry name" value="P-loop containing nucleoside triphosphate hydrolases"/>
    <property type="match status" value="1"/>
</dbReference>
<dbReference type="RefSeq" id="WP_138787622.1">
    <property type="nucleotide sequence ID" value="NZ_JBHTGQ010000002.1"/>
</dbReference>
<dbReference type="SUPFAM" id="SSF48019">
    <property type="entry name" value="post-AAA+ oligomerization domain-like"/>
    <property type="match status" value="1"/>
</dbReference>
<dbReference type="Proteomes" id="UP001596528">
    <property type="component" value="Unassembled WGS sequence"/>
</dbReference>
<accession>A0ABW2UXD7</accession>
<proteinExistence type="inferred from homology"/>
<evidence type="ECO:0000256" key="4">
    <source>
        <dbReference type="ARBA" id="ARBA00022695"/>
    </source>
</evidence>
<dbReference type="Gene3D" id="1.20.272.10">
    <property type="match status" value="1"/>
</dbReference>
<gene>
    <name evidence="11" type="primary">holA</name>
    <name evidence="11" type="ORF">ACFQWB_01200</name>
</gene>
<evidence type="ECO:0000256" key="5">
    <source>
        <dbReference type="ARBA" id="ARBA00022705"/>
    </source>
</evidence>
<dbReference type="InterPro" id="IPR048466">
    <property type="entry name" value="DNA_pol3_delta-like_C"/>
</dbReference>
<evidence type="ECO:0000259" key="9">
    <source>
        <dbReference type="Pfam" id="PF06144"/>
    </source>
</evidence>
<evidence type="ECO:0000256" key="7">
    <source>
        <dbReference type="ARBA" id="ARBA00034754"/>
    </source>
</evidence>
<feature type="domain" description="DNA polymerase III delta subunit-like C-terminal" evidence="10">
    <location>
        <begin position="223"/>
        <end position="343"/>
    </location>
</feature>
<protein>
    <recommendedName>
        <fullName evidence="2">DNA polymerase III subunit delta</fullName>
        <ecNumber evidence="1">2.7.7.7</ecNumber>
    </recommendedName>
</protein>
<evidence type="ECO:0000256" key="1">
    <source>
        <dbReference type="ARBA" id="ARBA00012417"/>
    </source>
</evidence>
<evidence type="ECO:0000256" key="3">
    <source>
        <dbReference type="ARBA" id="ARBA00022679"/>
    </source>
</evidence>
<evidence type="ECO:0000256" key="2">
    <source>
        <dbReference type="ARBA" id="ARBA00017703"/>
    </source>
</evidence>
<dbReference type="PANTHER" id="PTHR34388:SF1">
    <property type="entry name" value="DNA POLYMERASE III SUBUNIT DELTA"/>
    <property type="match status" value="1"/>
</dbReference>
<reference evidence="12" key="1">
    <citation type="journal article" date="2019" name="Int. J. Syst. Evol. Microbiol.">
        <title>The Global Catalogue of Microorganisms (GCM) 10K type strain sequencing project: providing services to taxonomists for standard genome sequencing and annotation.</title>
        <authorList>
            <consortium name="The Broad Institute Genomics Platform"/>
            <consortium name="The Broad Institute Genome Sequencing Center for Infectious Disease"/>
            <person name="Wu L."/>
            <person name="Ma J."/>
        </authorList>
    </citation>
    <scope>NUCLEOTIDE SEQUENCE [LARGE SCALE GENOMIC DNA]</scope>
    <source>
        <strain evidence="12">JCM 18657</strain>
    </source>
</reference>
<organism evidence="11 12">
    <name type="scientific">Paenibacillus thermoaerophilus</name>
    <dbReference type="NCBI Taxonomy" id="1215385"/>
    <lineage>
        <taxon>Bacteria</taxon>
        <taxon>Bacillati</taxon>
        <taxon>Bacillota</taxon>
        <taxon>Bacilli</taxon>
        <taxon>Bacillales</taxon>
        <taxon>Paenibacillaceae</taxon>
        <taxon>Paenibacillus</taxon>
    </lineage>
</organism>
<dbReference type="Gene3D" id="3.40.50.300">
    <property type="entry name" value="P-loop containing nucleotide triphosphate hydrolases"/>
    <property type="match status" value="1"/>
</dbReference>
<dbReference type="InterPro" id="IPR005790">
    <property type="entry name" value="DNA_polIII_delta"/>
</dbReference>
<dbReference type="GO" id="GO:0003887">
    <property type="term" value="F:DNA-directed DNA polymerase activity"/>
    <property type="evidence" value="ECO:0007669"/>
    <property type="project" value="UniProtKB-EC"/>
</dbReference>
<keyword evidence="4 11" id="KW-0548">Nucleotidyltransferase</keyword>
<feature type="domain" description="DNA polymerase III delta N-terminal" evidence="9">
    <location>
        <begin position="19"/>
        <end position="143"/>
    </location>
</feature>
<comment type="similarity">
    <text evidence="7">Belongs to the DNA polymerase HolA subunit family.</text>
</comment>
<keyword evidence="6" id="KW-0239">DNA-directed DNA polymerase</keyword>
<comment type="caution">
    <text evidence="11">The sequence shown here is derived from an EMBL/GenBank/DDBJ whole genome shotgun (WGS) entry which is preliminary data.</text>
</comment>
<evidence type="ECO:0000259" key="10">
    <source>
        <dbReference type="Pfam" id="PF21694"/>
    </source>
</evidence>
<dbReference type="EMBL" id="JBHTGQ010000002">
    <property type="protein sequence ID" value="MFC7748561.1"/>
    <property type="molecule type" value="Genomic_DNA"/>
</dbReference>
<dbReference type="NCBIfam" id="TIGR01128">
    <property type="entry name" value="holA"/>
    <property type="match status" value="1"/>
</dbReference>
<keyword evidence="12" id="KW-1185">Reference proteome</keyword>
<name>A0ABW2UXD7_9BACL</name>
<dbReference type="Pfam" id="PF06144">
    <property type="entry name" value="DNA_pol3_delta"/>
    <property type="match status" value="1"/>
</dbReference>
<dbReference type="Gene3D" id="1.10.8.60">
    <property type="match status" value="1"/>
</dbReference>
<evidence type="ECO:0000256" key="6">
    <source>
        <dbReference type="ARBA" id="ARBA00022932"/>
    </source>
</evidence>
<sequence>MDYRSAAKDISRGQSRPVYVLFGSEDYLMQEFVTFAVDQWLAPEERELGLVRFDCAETPIEAVIEEANMMPFLASRKVVVATGATFLTGAKESGKVEHKPEALLSYLDSPAEHSILLLTVQADKLDERKKLVKRLKDSGCCLSFAPLDEDGLRAWTVKQAERAGFAFEPGAAERLILNAGGNLRTMASAIETIGLYAASSGGANGRARVDVEAVDSLVARTAEQNVFLLVDHAVHLRVREAMDMLRELLLQKEEPIKIAALLARQFRIMLQTKELSQQGYSPQQMASGLGLHPYAAKLAAEQARRFPADRLAELLSDLAELDFAMKTGKVDKALGLELFLLKLAS</sequence>
<comment type="catalytic activity">
    <reaction evidence="8">
        <text>DNA(n) + a 2'-deoxyribonucleoside 5'-triphosphate = DNA(n+1) + diphosphate</text>
        <dbReference type="Rhea" id="RHEA:22508"/>
        <dbReference type="Rhea" id="RHEA-COMP:17339"/>
        <dbReference type="Rhea" id="RHEA-COMP:17340"/>
        <dbReference type="ChEBI" id="CHEBI:33019"/>
        <dbReference type="ChEBI" id="CHEBI:61560"/>
        <dbReference type="ChEBI" id="CHEBI:173112"/>
        <dbReference type="EC" id="2.7.7.7"/>
    </reaction>
</comment>
<dbReference type="InterPro" id="IPR027417">
    <property type="entry name" value="P-loop_NTPase"/>
</dbReference>
<dbReference type="EC" id="2.7.7.7" evidence="1"/>